<dbReference type="Gene3D" id="3.40.50.1240">
    <property type="entry name" value="Phosphoglycerate mutase-like"/>
    <property type="match status" value="1"/>
</dbReference>
<evidence type="ECO:0000256" key="1">
    <source>
        <dbReference type="PIRSR" id="PIRSR613078-2"/>
    </source>
</evidence>
<dbReference type="CDD" id="cd07067">
    <property type="entry name" value="HP_PGM_like"/>
    <property type="match status" value="1"/>
</dbReference>
<dbReference type="Pfam" id="PF00300">
    <property type="entry name" value="His_Phos_1"/>
    <property type="match status" value="1"/>
</dbReference>
<evidence type="ECO:0000313" key="3">
    <source>
        <dbReference type="Proteomes" id="UP000290889"/>
    </source>
</evidence>
<dbReference type="PANTHER" id="PTHR47623">
    <property type="entry name" value="OS09G0287300 PROTEIN"/>
    <property type="match status" value="1"/>
</dbReference>
<dbReference type="RefSeq" id="WP_129603093.1">
    <property type="nucleotide sequence ID" value="NZ_CP035544.1"/>
</dbReference>
<dbReference type="InterPro" id="IPR029033">
    <property type="entry name" value="His_PPase_superfam"/>
</dbReference>
<evidence type="ECO:0000313" key="2">
    <source>
        <dbReference type="EMBL" id="QBA63780.1"/>
    </source>
</evidence>
<keyword evidence="3" id="KW-1185">Reference proteome</keyword>
<dbReference type="InterPro" id="IPR013078">
    <property type="entry name" value="His_Pase_superF_clade-1"/>
</dbReference>
<feature type="binding site" evidence="1">
    <location>
        <position position="57"/>
    </location>
    <ligand>
        <name>substrate</name>
    </ligand>
</feature>
<dbReference type="Proteomes" id="UP000290889">
    <property type="component" value="Chromosome"/>
</dbReference>
<dbReference type="KEGG" id="mur:EQY75_04040"/>
<dbReference type="OrthoDB" id="9810154at2"/>
<protein>
    <submittedName>
        <fullName evidence="2">Histidine phosphatase family protein</fullName>
    </submittedName>
</protein>
<proteinExistence type="predicted"/>
<reference evidence="2 3" key="1">
    <citation type="submission" date="2019-01" db="EMBL/GenBank/DDBJ databases">
        <title>Muriicola soli sp. nov., isolated from soil.</title>
        <authorList>
            <person name="Kang H.J."/>
            <person name="Kim S.B."/>
        </authorList>
    </citation>
    <scope>NUCLEOTIDE SEQUENCE [LARGE SCALE GENOMIC DNA]</scope>
    <source>
        <strain evidence="2 3">MMS17-SY002</strain>
    </source>
</reference>
<gene>
    <name evidence="2" type="ORF">EQY75_04040</name>
</gene>
<dbReference type="PANTHER" id="PTHR47623:SF1">
    <property type="entry name" value="OS09G0287300 PROTEIN"/>
    <property type="match status" value="1"/>
</dbReference>
<dbReference type="EMBL" id="CP035544">
    <property type="protein sequence ID" value="QBA63780.1"/>
    <property type="molecule type" value="Genomic_DNA"/>
</dbReference>
<dbReference type="AlphaFoldDB" id="A0A411E8I6"/>
<accession>A0A411E8I6</accession>
<dbReference type="SMART" id="SM00855">
    <property type="entry name" value="PGAM"/>
    <property type="match status" value="1"/>
</dbReference>
<name>A0A411E8I6_9FLAO</name>
<sequence>MKHLIMVRHGKSSWELGVEDRDRPLKERGVNDAHKVSRHFGSYSIVPDMVYSSPAIRALHTCVIFLRTLKIPYHKFSLSDRLYVFSGNELIDFLRDLPDSKDKIMVFGHNHAFTDMVNELGDVHIDNVPTTGLVHLSFNIKQWRDIGGGKTERVLIPKELKI</sequence>
<dbReference type="SUPFAM" id="SSF53254">
    <property type="entry name" value="Phosphoglycerate mutase-like"/>
    <property type="match status" value="1"/>
</dbReference>
<organism evidence="2 3">
    <name type="scientific">Muriicola soli</name>
    <dbReference type="NCBI Taxonomy" id="2507538"/>
    <lineage>
        <taxon>Bacteria</taxon>
        <taxon>Pseudomonadati</taxon>
        <taxon>Bacteroidota</taxon>
        <taxon>Flavobacteriia</taxon>
        <taxon>Flavobacteriales</taxon>
        <taxon>Flavobacteriaceae</taxon>
        <taxon>Muriicola</taxon>
    </lineage>
</organism>